<dbReference type="Pfam" id="PF03611">
    <property type="entry name" value="EIIC-GAT"/>
    <property type="match status" value="1"/>
</dbReference>
<dbReference type="Proteomes" id="UP000032552">
    <property type="component" value="Unassembled WGS sequence"/>
</dbReference>
<keyword evidence="5" id="KW-0762">Sugar transport</keyword>
<comment type="similarity">
    <text evidence="11">Belongs to the UlaA family.</text>
</comment>
<dbReference type="InterPro" id="IPR051562">
    <property type="entry name" value="Ascorbate-PTS_EIIC"/>
</dbReference>
<feature type="transmembrane region" description="Helical" evidence="14">
    <location>
        <begin position="353"/>
        <end position="374"/>
    </location>
</feature>
<evidence type="ECO:0000256" key="2">
    <source>
        <dbReference type="ARBA" id="ARBA00011738"/>
    </source>
</evidence>
<feature type="transmembrane region" description="Helical" evidence="14">
    <location>
        <begin position="202"/>
        <end position="220"/>
    </location>
</feature>
<evidence type="ECO:0000256" key="3">
    <source>
        <dbReference type="ARBA" id="ARBA00022448"/>
    </source>
</evidence>
<dbReference type="GeneID" id="57091327"/>
<feature type="transmembrane region" description="Helical" evidence="14">
    <location>
        <begin position="292"/>
        <end position="314"/>
    </location>
</feature>
<evidence type="ECO:0000256" key="1">
    <source>
        <dbReference type="ARBA" id="ARBA00004651"/>
    </source>
</evidence>
<feature type="transmembrane region" description="Helical" evidence="14">
    <location>
        <begin position="15"/>
        <end position="37"/>
    </location>
</feature>
<dbReference type="RefSeq" id="WP_003568034.1">
    <property type="nucleotide sequence ID" value="NZ_BAYM01000060.1"/>
</dbReference>
<dbReference type="GO" id="GO:0009401">
    <property type="term" value="P:phosphoenolpyruvate-dependent sugar phosphotransferase system"/>
    <property type="evidence" value="ECO:0007669"/>
    <property type="project" value="UniProtKB-KW"/>
</dbReference>
<evidence type="ECO:0000256" key="5">
    <source>
        <dbReference type="ARBA" id="ARBA00022597"/>
    </source>
</evidence>
<reference evidence="16" key="1">
    <citation type="submission" date="2014-05" db="EMBL/GenBank/DDBJ databases">
        <title>Whole genome sequencing of Lactobacillus casei NRIC0644.</title>
        <authorList>
            <person name="Atarashi H."/>
            <person name="Yoshida Y."/>
            <person name="Fujimura S."/>
            <person name="Tanaka N."/>
            <person name="Shiwa Y."/>
            <person name="Yoshikawa H."/>
            <person name="Okada S."/>
            <person name="Nakagawa J."/>
        </authorList>
    </citation>
    <scope>NUCLEOTIDE SEQUENCE [LARGE SCALE GENOMIC DNA]</scope>
    <source>
        <strain evidence="16">NRIC0644</strain>
    </source>
</reference>
<gene>
    <name evidence="15" type="ORF">LC0644_0802</name>
</gene>
<sequence>MQQILDFLVKIWDYFASNILTQPAYMIGFIVLLGYILERKPLYESIAGFLKAVIGYMILMVGSGGLVNSFRPILTGLKDRFNLTATVIDPYFGQNAVTEGLEKTFGRTFGDVMLLLLFAFVFNILLVRFQKWTKLRAVFTTGNVQVQQAATAFWILLFCFPKMGRIEVLLVMGVVLGLYWAVGSNMTVRYTQDLTDGGGFAVAHQQMFGIAFVSWLADKFKAREVKAKKKARRLEDIELPGFLKIFNENMVATGILMLFFFGIIMLILGKPYFVGVFAATKGASGLAPNASFLFYIMTTSLGFAVNLTILQLGVRTFVGELTESFTGISDRLLPGSVPGIDVAATFAFGEPNAVTIGFLFGALGQFLAIGALLIFHSPTIIIAGFIPLFFDNAAFGVFANRRAGAKAAMILPFFSGLIQVFGAALISTWIGLSKFGGYLGMFDWDTVWPFFTVLMKILGIAGIVVVVLILVLIPQLEYRHDPKNYFLMVTDYEQYKENMAKKKATK</sequence>
<feature type="transmembrane region" description="Helical" evidence="14">
    <location>
        <begin position="450"/>
        <end position="473"/>
    </location>
</feature>
<evidence type="ECO:0000256" key="14">
    <source>
        <dbReference type="SAM" id="Phobius"/>
    </source>
</evidence>
<feature type="transmembrane region" description="Helical" evidence="14">
    <location>
        <begin position="112"/>
        <end position="129"/>
    </location>
</feature>
<evidence type="ECO:0000256" key="7">
    <source>
        <dbReference type="ARBA" id="ARBA00022692"/>
    </source>
</evidence>
<dbReference type="PANTHER" id="PTHR33843:SF4">
    <property type="entry name" value="ASCORBATE-SPECIFIC PTS SYSTEM EIIC COMPONENT"/>
    <property type="match status" value="1"/>
</dbReference>
<dbReference type="NCBIfam" id="NF006923">
    <property type="entry name" value="PRK09410.2-1"/>
    <property type="match status" value="1"/>
</dbReference>
<feature type="transmembrane region" description="Helical" evidence="14">
    <location>
        <begin position="49"/>
        <end position="70"/>
    </location>
</feature>
<evidence type="ECO:0000256" key="13">
    <source>
        <dbReference type="ARBA" id="ARBA00042859"/>
    </source>
</evidence>
<comment type="subunit">
    <text evidence="2">Homodimer.</text>
</comment>
<evidence type="ECO:0000313" key="15">
    <source>
        <dbReference type="EMBL" id="GAN36213.1"/>
    </source>
</evidence>
<evidence type="ECO:0000256" key="4">
    <source>
        <dbReference type="ARBA" id="ARBA00022475"/>
    </source>
</evidence>
<proteinExistence type="inferred from homology"/>
<feature type="transmembrane region" description="Helical" evidence="14">
    <location>
        <begin position="410"/>
        <end position="430"/>
    </location>
</feature>
<keyword evidence="3" id="KW-0813">Transport</keyword>
<evidence type="ECO:0000313" key="16">
    <source>
        <dbReference type="Proteomes" id="UP000032552"/>
    </source>
</evidence>
<feature type="transmembrane region" description="Helical" evidence="14">
    <location>
        <begin position="166"/>
        <end position="182"/>
    </location>
</feature>
<protein>
    <recommendedName>
        <fullName evidence="12">Ascorbate-specific PTS system EIIC component</fullName>
    </recommendedName>
    <alternativeName>
        <fullName evidence="13">Ascorbate-specific permease IIC component UlaA</fullName>
    </alternativeName>
</protein>
<comment type="caution">
    <text evidence="15">The sequence shown here is derived from an EMBL/GenBank/DDBJ whole genome shotgun (WGS) entry which is preliminary data.</text>
</comment>
<dbReference type="GO" id="GO:0005886">
    <property type="term" value="C:plasma membrane"/>
    <property type="evidence" value="ECO:0007669"/>
    <property type="project" value="UniProtKB-SubCell"/>
</dbReference>
<dbReference type="PANTHER" id="PTHR33843">
    <property type="entry name" value="ASCORBATE-SPECIFIC PTS SYSTEM EIIC COMPONENT"/>
    <property type="match status" value="1"/>
</dbReference>
<dbReference type="EMBL" id="BAYM01000060">
    <property type="protein sequence ID" value="GAN36213.1"/>
    <property type="molecule type" value="Genomic_DNA"/>
</dbReference>
<evidence type="ECO:0000256" key="12">
    <source>
        <dbReference type="ARBA" id="ARBA00039702"/>
    </source>
</evidence>
<accession>A0A0C9QC55</accession>
<name>A0A0C9QC55_LACPA</name>
<comment type="subcellular location">
    <subcellularLocation>
        <location evidence="1">Cell membrane</location>
        <topology evidence="1">Multi-pass membrane protein</topology>
    </subcellularLocation>
</comment>
<comment type="function">
    <text evidence="10">The phosphoenolpyruvate-dependent sugar phosphotransferase system (sugar PTS), a major carbohydrate active transport system, catalyzes the phosphorylation of incoming sugar substrates concomitantly with their translocation across the cell membrane. The enzyme II UlaABC PTS system is involved in ascorbate transport.</text>
</comment>
<keyword evidence="9 14" id="KW-0472">Membrane</keyword>
<evidence type="ECO:0000256" key="9">
    <source>
        <dbReference type="ARBA" id="ARBA00023136"/>
    </source>
</evidence>
<dbReference type="AlphaFoldDB" id="A0A0C9QC55"/>
<evidence type="ECO:0000256" key="11">
    <source>
        <dbReference type="ARBA" id="ARBA00038218"/>
    </source>
</evidence>
<keyword evidence="8 14" id="KW-1133">Transmembrane helix</keyword>
<evidence type="ECO:0000256" key="10">
    <source>
        <dbReference type="ARBA" id="ARBA00037387"/>
    </source>
</evidence>
<dbReference type="InterPro" id="IPR004703">
    <property type="entry name" value="PTS_sugar-sp_permease"/>
</dbReference>
<keyword evidence="6" id="KW-0598">Phosphotransferase system</keyword>
<organism evidence="15 16">
    <name type="scientific">Lacticaseibacillus paracasei NRIC 0644</name>
    <dbReference type="NCBI Taxonomy" id="1435038"/>
    <lineage>
        <taxon>Bacteria</taxon>
        <taxon>Bacillati</taxon>
        <taxon>Bacillota</taxon>
        <taxon>Bacilli</taxon>
        <taxon>Lactobacillales</taxon>
        <taxon>Lactobacillaceae</taxon>
        <taxon>Lacticaseibacillus</taxon>
    </lineage>
</organism>
<feature type="transmembrane region" description="Helical" evidence="14">
    <location>
        <begin position="251"/>
        <end position="272"/>
    </location>
</feature>
<keyword evidence="4" id="KW-1003">Cell membrane</keyword>
<evidence type="ECO:0000256" key="6">
    <source>
        <dbReference type="ARBA" id="ARBA00022683"/>
    </source>
</evidence>
<feature type="transmembrane region" description="Helical" evidence="14">
    <location>
        <begin position="380"/>
        <end position="398"/>
    </location>
</feature>
<keyword evidence="7 14" id="KW-0812">Transmembrane</keyword>
<evidence type="ECO:0000256" key="8">
    <source>
        <dbReference type="ARBA" id="ARBA00022989"/>
    </source>
</evidence>